<dbReference type="EMBL" id="JBBXJM010000004">
    <property type="protein sequence ID" value="KAL1408103.1"/>
    <property type="molecule type" value="Genomic_DNA"/>
</dbReference>
<keyword evidence="3" id="KW-1185">Reference proteome</keyword>
<comment type="caution">
    <text evidence="2">The sequence shown here is derived from an EMBL/GenBank/DDBJ whole genome shotgun (WGS) entry which is preliminary data.</text>
</comment>
<organism evidence="2 3">
    <name type="scientific">Vanrija albida</name>
    <dbReference type="NCBI Taxonomy" id="181172"/>
    <lineage>
        <taxon>Eukaryota</taxon>
        <taxon>Fungi</taxon>
        <taxon>Dikarya</taxon>
        <taxon>Basidiomycota</taxon>
        <taxon>Agaricomycotina</taxon>
        <taxon>Tremellomycetes</taxon>
        <taxon>Trichosporonales</taxon>
        <taxon>Trichosporonaceae</taxon>
        <taxon>Vanrija</taxon>
    </lineage>
</organism>
<gene>
    <name evidence="2" type="ORF">Q8F55_004906</name>
</gene>
<sequence>MPTNVQLTRLTPADDAAARDAAHVLAAAFDPADHHVQRALLAELSLAQQREATRLQMLQAVWRGVRDKEVWVATSEGAIGAVMVVAPPAAARAQAERPASPYDGELAALTPPAAVGAFAALQAASWAAQAAAFDPPKEEGYHVSLLGTAPGSQRRGLAGALVRSVLARAREERRAVTITTYTEENAAYYVRLGFVERARNTFDVRGVPVTFWILSAVPGA</sequence>
<dbReference type="GeneID" id="95985949"/>
<dbReference type="PANTHER" id="PTHR42791">
    <property type="entry name" value="GNAT FAMILY ACETYLTRANSFERASE"/>
    <property type="match status" value="1"/>
</dbReference>
<evidence type="ECO:0000313" key="2">
    <source>
        <dbReference type="EMBL" id="KAL1408103.1"/>
    </source>
</evidence>
<dbReference type="Gene3D" id="3.40.630.30">
    <property type="match status" value="1"/>
</dbReference>
<feature type="domain" description="N-acetyltransferase" evidence="1">
    <location>
        <begin position="139"/>
        <end position="209"/>
    </location>
</feature>
<dbReference type="RefSeq" id="XP_069208047.1">
    <property type="nucleotide sequence ID" value="XM_069353405.1"/>
</dbReference>
<proteinExistence type="predicted"/>
<name>A0ABR3Q0D3_9TREE</name>
<dbReference type="CDD" id="cd04301">
    <property type="entry name" value="NAT_SF"/>
    <property type="match status" value="1"/>
</dbReference>
<dbReference type="InterPro" id="IPR000182">
    <property type="entry name" value="GNAT_dom"/>
</dbReference>
<dbReference type="SUPFAM" id="SSF55729">
    <property type="entry name" value="Acyl-CoA N-acyltransferases (Nat)"/>
    <property type="match status" value="1"/>
</dbReference>
<dbReference type="InterPro" id="IPR016181">
    <property type="entry name" value="Acyl_CoA_acyltransferase"/>
</dbReference>
<reference evidence="2 3" key="1">
    <citation type="submission" date="2023-08" db="EMBL/GenBank/DDBJ databases">
        <title>Annotated Genome Sequence of Vanrija albida AlHP1.</title>
        <authorList>
            <person name="Herzog R."/>
        </authorList>
    </citation>
    <scope>NUCLEOTIDE SEQUENCE [LARGE SCALE GENOMIC DNA]</scope>
    <source>
        <strain evidence="2 3">AlHP1</strain>
    </source>
</reference>
<protein>
    <recommendedName>
        <fullName evidence="1">N-acetyltransferase domain-containing protein</fullName>
    </recommendedName>
</protein>
<accession>A0ABR3Q0D3</accession>
<dbReference type="Proteomes" id="UP001565368">
    <property type="component" value="Unassembled WGS sequence"/>
</dbReference>
<dbReference type="InterPro" id="IPR052523">
    <property type="entry name" value="Trichothecene_AcTrans"/>
</dbReference>
<evidence type="ECO:0000313" key="3">
    <source>
        <dbReference type="Proteomes" id="UP001565368"/>
    </source>
</evidence>
<dbReference type="Pfam" id="PF13673">
    <property type="entry name" value="Acetyltransf_10"/>
    <property type="match status" value="1"/>
</dbReference>
<dbReference type="PANTHER" id="PTHR42791:SF1">
    <property type="entry name" value="N-ACETYLTRANSFERASE DOMAIN-CONTAINING PROTEIN"/>
    <property type="match status" value="1"/>
</dbReference>
<evidence type="ECO:0000259" key="1">
    <source>
        <dbReference type="Pfam" id="PF13673"/>
    </source>
</evidence>